<dbReference type="GO" id="GO:0000156">
    <property type="term" value="F:phosphorelay response regulator activity"/>
    <property type="evidence" value="ECO:0007669"/>
    <property type="project" value="TreeGrafter"/>
</dbReference>
<evidence type="ECO:0000256" key="1">
    <source>
        <dbReference type="ARBA" id="ARBA00000085"/>
    </source>
</evidence>
<sequence length="437" mass="49302">MNESALNQFYQRFITNDLDPRTDQITLQRVRTFNVVSLILVVLSYFWATIDILYFKNYNNATVEVIGATLGLVFLILYRRSKNLPLMLNIGFSMTTVVIFSLMLIAGFDTVESSWTYLLTPFAFFLTGLQGGIIWTLVIFLSMALIAIANHLGVYDAPIRDTFALNFFMSHSIVAFFSYQYEKARLQAVYGLSLKNQELQRLIYTVSHDLKTPIVSLIGYLSFVKEEIASGEDEQRDSDLNKMGQICNNMRQMINDLLNLSRIRRQGQFSHVSTSDIVMKLLTENESQLRAAGIETKLTGTFPIIFSEERKIEEVFRNLISNAIKYIGNEAKPVIEIGVNDIGQYYEFFVRDNGIGIDEDERASIFNPFYAKSDATKGSGIGLSIAKGFTEDLGGTIMVDSVKGQGSVFKFTIPKKSPVAEEPDQDNEPLPKRNPNA</sequence>
<dbReference type="GO" id="GO:0000155">
    <property type="term" value="F:phosphorelay sensor kinase activity"/>
    <property type="evidence" value="ECO:0007669"/>
    <property type="project" value="InterPro"/>
</dbReference>
<evidence type="ECO:0000259" key="11">
    <source>
        <dbReference type="PROSITE" id="PS50109"/>
    </source>
</evidence>
<dbReference type="SMART" id="SM00388">
    <property type="entry name" value="HisKA"/>
    <property type="match status" value="1"/>
</dbReference>
<comment type="catalytic activity">
    <reaction evidence="1">
        <text>ATP + protein L-histidine = ADP + protein N-phospho-L-histidine.</text>
        <dbReference type="EC" id="2.7.13.3"/>
    </reaction>
</comment>
<feature type="region of interest" description="Disordered" evidence="9">
    <location>
        <begin position="414"/>
        <end position="437"/>
    </location>
</feature>
<evidence type="ECO:0000256" key="4">
    <source>
        <dbReference type="ARBA" id="ARBA00022679"/>
    </source>
</evidence>
<evidence type="ECO:0000256" key="6">
    <source>
        <dbReference type="ARBA" id="ARBA00022777"/>
    </source>
</evidence>
<dbReference type="SUPFAM" id="SSF55874">
    <property type="entry name" value="ATPase domain of HSP90 chaperone/DNA topoisomerase II/histidine kinase"/>
    <property type="match status" value="1"/>
</dbReference>
<keyword evidence="7" id="KW-0067">ATP-binding</keyword>
<feature type="transmembrane region" description="Helical" evidence="10">
    <location>
        <begin position="128"/>
        <end position="150"/>
    </location>
</feature>
<feature type="transmembrane region" description="Helical" evidence="10">
    <location>
        <begin position="162"/>
        <end position="181"/>
    </location>
</feature>
<dbReference type="EC" id="2.7.13.3" evidence="2"/>
<evidence type="ECO:0000256" key="5">
    <source>
        <dbReference type="ARBA" id="ARBA00022741"/>
    </source>
</evidence>
<dbReference type="GO" id="GO:0030295">
    <property type="term" value="F:protein kinase activator activity"/>
    <property type="evidence" value="ECO:0007669"/>
    <property type="project" value="TreeGrafter"/>
</dbReference>
<dbReference type="InterPro" id="IPR050351">
    <property type="entry name" value="BphY/WalK/GraS-like"/>
</dbReference>
<evidence type="ECO:0000256" key="9">
    <source>
        <dbReference type="SAM" id="MobiDB-lite"/>
    </source>
</evidence>
<dbReference type="Gene3D" id="3.30.565.10">
    <property type="entry name" value="Histidine kinase-like ATPase, C-terminal domain"/>
    <property type="match status" value="1"/>
</dbReference>
<dbReference type="InterPro" id="IPR003594">
    <property type="entry name" value="HATPase_dom"/>
</dbReference>
<dbReference type="InterPro" id="IPR004358">
    <property type="entry name" value="Sig_transdc_His_kin-like_C"/>
</dbReference>
<dbReference type="CDD" id="cd00075">
    <property type="entry name" value="HATPase"/>
    <property type="match status" value="1"/>
</dbReference>
<keyword evidence="10" id="KW-0472">Membrane</keyword>
<dbReference type="InterPro" id="IPR048435">
    <property type="entry name" value="MASE6"/>
</dbReference>
<dbReference type="InterPro" id="IPR036097">
    <property type="entry name" value="HisK_dim/P_sf"/>
</dbReference>
<dbReference type="GO" id="GO:0005524">
    <property type="term" value="F:ATP binding"/>
    <property type="evidence" value="ECO:0007669"/>
    <property type="project" value="UniProtKB-KW"/>
</dbReference>
<dbReference type="PROSITE" id="PS50109">
    <property type="entry name" value="HIS_KIN"/>
    <property type="match status" value="1"/>
</dbReference>
<dbReference type="SMART" id="SM00387">
    <property type="entry name" value="HATPase_c"/>
    <property type="match status" value="1"/>
</dbReference>
<evidence type="ECO:0000313" key="13">
    <source>
        <dbReference type="Proteomes" id="UP000699691"/>
    </source>
</evidence>
<dbReference type="InterPro" id="IPR036890">
    <property type="entry name" value="HATPase_C_sf"/>
</dbReference>
<dbReference type="Pfam" id="PF20966">
    <property type="entry name" value="MASE6"/>
    <property type="match status" value="1"/>
</dbReference>
<dbReference type="SUPFAM" id="SSF47384">
    <property type="entry name" value="Homodimeric domain of signal transducing histidine kinase"/>
    <property type="match status" value="1"/>
</dbReference>
<keyword evidence="10" id="KW-1133">Transmembrane helix</keyword>
<accession>A0A955RWS7</accession>
<keyword evidence="3" id="KW-0597">Phosphoprotein</keyword>
<dbReference type="Proteomes" id="UP000699691">
    <property type="component" value="Unassembled WGS sequence"/>
</dbReference>
<dbReference type="GO" id="GO:0007234">
    <property type="term" value="P:osmosensory signaling via phosphorelay pathway"/>
    <property type="evidence" value="ECO:0007669"/>
    <property type="project" value="TreeGrafter"/>
</dbReference>
<keyword evidence="10" id="KW-0812">Transmembrane</keyword>
<evidence type="ECO:0000313" key="12">
    <source>
        <dbReference type="EMBL" id="MCA9397556.1"/>
    </source>
</evidence>
<keyword evidence="6 12" id="KW-0418">Kinase</keyword>
<protein>
    <recommendedName>
        <fullName evidence="2">histidine kinase</fullName>
        <ecNumber evidence="2">2.7.13.3</ecNumber>
    </recommendedName>
</protein>
<evidence type="ECO:0000256" key="8">
    <source>
        <dbReference type="ARBA" id="ARBA00023012"/>
    </source>
</evidence>
<dbReference type="Pfam" id="PF00512">
    <property type="entry name" value="HisKA"/>
    <property type="match status" value="1"/>
</dbReference>
<organism evidence="12 13">
    <name type="scientific">candidate division WWE3 bacterium</name>
    <dbReference type="NCBI Taxonomy" id="2053526"/>
    <lineage>
        <taxon>Bacteria</taxon>
        <taxon>Katanobacteria</taxon>
    </lineage>
</organism>
<name>A0A955RWS7_UNCKA</name>
<dbReference type="EMBL" id="JAGQKY010000064">
    <property type="protein sequence ID" value="MCA9397556.1"/>
    <property type="molecule type" value="Genomic_DNA"/>
</dbReference>
<dbReference type="Gene3D" id="1.10.287.130">
    <property type="match status" value="1"/>
</dbReference>
<dbReference type="InterPro" id="IPR003661">
    <property type="entry name" value="HisK_dim/P_dom"/>
</dbReference>
<reference evidence="12" key="2">
    <citation type="journal article" date="2021" name="Microbiome">
        <title>Successional dynamics and alternative stable states in a saline activated sludge microbial community over 9 years.</title>
        <authorList>
            <person name="Wang Y."/>
            <person name="Ye J."/>
            <person name="Ju F."/>
            <person name="Liu L."/>
            <person name="Boyd J.A."/>
            <person name="Deng Y."/>
            <person name="Parks D.H."/>
            <person name="Jiang X."/>
            <person name="Yin X."/>
            <person name="Woodcroft B.J."/>
            <person name="Tyson G.W."/>
            <person name="Hugenholtz P."/>
            <person name="Polz M.F."/>
            <person name="Zhang T."/>
        </authorList>
    </citation>
    <scope>NUCLEOTIDE SEQUENCE</scope>
    <source>
        <strain evidence="12">HKST-UBA02</strain>
    </source>
</reference>
<evidence type="ECO:0000256" key="2">
    <source>
        <dbReference type="ARBA" id="ARBA00012438"/>
    </source>
</evidence>
<feature type="domain" description="Histidine kinase" evidence="11">
    <location>
        <begin position="205"/>
        <end position="417"/>
    </location>
</feature>
<dbReference type="AlphaFoldDB" id="A0A955RWS7"/>
<evidence type="ECO:0000256" key="7">
    <source>
        <dbReference type="ARBA" id="ARBA00022840"/>
    </source>
</evidence>
<keyword evidence="4" id="KW-0808">Transferase</keyword>
<dbReference type="CDD" id="cd00082">
    <property type="entry name" value="HisKA"/>
    <property type="match status" value="1"/>
</dbReference>
<comment type="caution">
    <text evidence="12">The sequence shown here is derived from an EMBL/GenBank/DDBJ whole genome shotgun (WGS) entry which is preliminary data.</text>
</comment>
<keyword evidence="5" id="KW-0547">Nucleotide-binding</keyword>
<keyword evidence="8" id="KW-0902">Two-component regulatory system</keyword>
<gene>
    <name evidence="12" type="ORF">KC573_01900</name>
</gene>
<reference evidence="12" key="1">
    <citation type="submission" date="2020-04" db="EMBL/GenBank/DDBJ databases">
        <authorList>
            <person name="Zhang T."/>
        </authorList>
    </citation>
    <scope>NUCLEOTIDE SEQUENCE</scope>
    <source>
        <strain evidence="12">HKST-UBA02</strain>
    </source>
</reference>
<dbReference type="InterPro" id="IPR005467">
    <property type="entry name" value="His_kinase_dom"/>
</dbReference>
<feature type="transmembrane region" description="Helical" evidence="10">
    <location>
        <begin position="35"/>
        <end position="55"/>
    </location>
</feature>
<dbReference type="PANTHER" id="PTHR42878">
    <property type="entry name" value="TWO-COMPONENT HISTIDINE KINASE"/>
    <property type="match status" value="1"/>
</dbReference>
<feature type="transmembrane region" description="Helical" evidence="10">
    <location>
        <begin position="61"/>
        <end position="78"/>
    </location>
</feature>
<evidence type="ECO:0000256" key="10">
    <source>
        <dbReference type="SAM" id="Phobius"/>
    </source>
</evidence>
<evidence type="ECO:0000256" key="3">
    <source>
        <dbReference type="ARBA" id="ARBA00022553"/>
    </source>
</evidence>
<proteinExistence type="predicted"/>
<dbReference type="PANTHER" id="PTHR42878:SF7">
    <property type="entry name" value="SENSOR HISTIDINE KINASE GLRK"/>
    <property type="match status" value="1"/>
</dbReference>
<dbReference type="Pfam" id="PF02518">
    <property type="entry name" value="HATPase_c"/>
    <property type="match status" value="1"/>
</dbReference>
<feature type="transmembrane region" description="Helical" evidence="10">
    <location>
        <begin position="90"/>
        <end position="108"/>
    </location>
</feature>
<dbReference type="PRINTS" id="PR00344">
    <property type="entry name" value="BCTRLSENSOR"/>
</dbReference>